<feature type="domain" description="Band 7" evidence="8">
    <location>
        <begin position="133"/>
        <end position="292"/>
    </location>
</feature>
<proteinExistence type="inferred from homology"/>
<reference evidence="9" key="3">
    <citation type="submission" date="2025-09" db="UniProtKB">
        <authorList>
            <consortium name="Ensembl"/>
        </authorList>
    </citation>
    <scope>IDENTIFICATION</scope>
</reference>
<evidence type="ECO:0000256" key="3">
    <source>
        <dbReference type="ARBA" id="ARBA00023136"/>
    </source>
</evidence>
<evidence type="ECO:0000313" key="9">
    <source>
        <dbReference type="Ensembl" id="ENSCSEP00000025678.1"/>
    </source>
</evidence>
<evidence type="ECO:0000313" key="10">
    <source>
        <dbReference type="Proteomes" id="UP000265120"/>
    </source>
</evidence>
<keyword evidence="7" id="KW-0812">Transmembrane</keyword>
<feature type="compositionally biased region" description="Polar residues" evidence="6">
    <location>
        <begin position="1"/>
        <end position="14"/>
    </location>
</feature>
<reference evidence="9" key="2">
    <citation type="submission" date="2025-08" db="UniProtKB">
        <authorList>
            <consortium name="Ensembl"/>
        </authorList>
    </citation>
    <scope>IDENTIFICATION</scope>
</reference>
<evidence type="ECO:0000256" key="5">
    <source>
        <dbReference type="ARBA" id="ARBA00071670"/>
    </source>
</evidence>
<dbReference type="PANTHER" id="PTHR10264">
    <property type="entry name" value="BAND 7 PROTEIN-RELATED"/>
    <property type="match status" value="1"/>
</dbReference>
<comment type="similarity">
    <text evidence="2">Belongs to the band 7/mec-2 family.</text>
</comment>
<dbReference type="Proteomes" id="UP000265120">
    <property type="component" value="Chromosome 2"/>
</dbReference>
<dbReference type="SUPFAM" id="SSF117892">
    <property type="entry name" value="Band 7/SPFH domain"/>
    <property type="match status" value="1"/>
</dbReference>
<name>A0A3P8WE03_CYNSE</name>
<accession>A0A3P8WE03</accession>
<dbReference type="InParanoid" id="A0A3P8WE03"/>
<dbReference type="InterPro" id="IPR001972">
    <property type="entry name" value="Stomatin_HflK_fam"/>
</dbReference>
<keyword evidence="7" id="KW-1133">Transmembrane helix</keyword>
<dbReference type="Gene3D" id="3.30.479.30">
    <property type="entry name" value="Band 7 domain"/>
    <property type="match status" value="1"/>
</dbReference>
<dbReference type="PRINTS" id="PR00721">
    <property type="entry name" value="STOMATIN"/>
</dbReference>
<evidence type="ECO:0000256" key="6">
    <source>
        <dbReference type="SAM" id="MobiDB-lite"/>
    </source>
</evidence>
<comment type="function">
    <text evidence="4">Plays a role in the regulation of glomerular permeability, acting probably as a linker between the plasma membrane and the cytoskeleton.</text>
</comment>
<feature type="transmembrane region" description="Helical" evidence="7">
    <location>
        <begin position="113"/>
        <end position="135"/>
    </location>
</feature>
<dbReference type="Pfam" id="PF01145">
    <property type="entry name" value="Band_7"/>
    <property type="match status" value="1"/>
</dbReference>
<evidence type="ECO:0000256" key="7">
    <source>
        <dbReference type="SAM" id="Phobius"/>
    </source>
</evidence>
<feature type="compositionally biased region" description="Basic and acidic residues" evidence="6">
    <location>
        <begin position="43"/>
        <end position="62"/>
    </location>
</feature>
<comment type="subcellular location">
    <subcellularLocation>
        <location evidence="1">Membrane</location>
    </subcellularLocation>
</comment>
<dbReference type="FunCoup" id="A0A3P8WE03">
    <property type="interactions" value="104"/>
</dbReference>
<sequence length="327" mass="37551">MEKTSSVHFNNGTEFKTKPKRESEREATAASSSHRQRTSKAGRLPEARKERRQREKQKRNEEQEGELNLKSTVVDIDKVRDDRVKDENLGLLEAAEQEYGETFYLTGLGVFEWLLIVLVMTLVLVFFPLSIWFCVKIVREHERAVVFRLGHLLRGRPRGPGLIFYLPLLDVCHKVDIRLKMMKIPLHVAVTKDLVRPELSAVCYYQIENMALCTTALSDLTSLLQTVVQAAVRDVLAQHAFSHILQHRRRIGQQVQTAVDSVACRWGIRVERVDIDEVTFPVGLQESLAAEAEAQRQQQAKVRKHHYFCYFVIFAKINRSADLTSTV</sequence>
<evidence type="ECO:0000259" key="8">
    <source>
        <dbReference type="SMART" id="SM00244"/>
    </source>
</evidence>
<dbReference type="PANTHER" id="PTHR10264:SF127">
    <property type="entry name" value="PODOCIN"/>
    <property type="match status" value="1"/>
</dbReference>
<evidence type="ECO:0000256" key="4">
    <source>
        <dbReference type="ARBA" id="ARBA00053394"/>
    </source>
</evidence>
<keyword evidence="10" id="KW-1185">Reference proteome</keyword>
<dbReference type="STRING" id="244447.ENSCSEP00000025678"/>
<dbReference type="FunFam" id="3.30.479.30:FF:000004">
    <property type="entry name" value="Putative membrane protease family, stomatin"/>
    <property type="match status" value="1"/>
</dbReference>
<reference evidence="9 10" key="1">
    <citation type="journal article" date="2014" name="Nat. Genet.">
        <title>Whole-genome sequence of a flatfish provides insights into ZW sex chromosome evolution and adaptation to a benthic lifestyle.</title>
        <authorList>
            <person name="Chen S."/>
            <person name="Zhang G."/>
            <person name="Shao C."/>
            <person name="Huang Q."/>
            <person name="Liu G."/>
            <person name="Zhang P."/>
            <person name="Song W."/>
            <person name="An N."/>
            <person name="Chalopin D."/>
            <person name="Volff J.N."/>
            <person name="Hong Y."/>
            <person name="Li Q."/>
            <person name="Sha Z."/>
            <person name="Zhou H."/>
            <person name="Xie M."/>
            <person name="Yu Q."/>
            <person name="Liu Y."/>
            <person name="Xiang H."/>
            <person name="Wang N."/>
            <person name="Wu K."/>
            <person name="Yang C."/>
            <person name="Zhou Q."/>
            <person name="Liao X."/>
            <person name="Yang L."/>
            <person name="Hu Q."/>
            <person name="Zhang J."/>
            <person name="Meng L."/>
            <person name="Jin L."/>
            <person name="Tian Y."/>
            <person name="Lian J."/>
            <person name="Yang J."/>
            <person name="Miao G."/>
            <person name="Liu S."/>
            <person name="Liang Z."/>
            <person name="Yan F."/>
            <person name="Li Y."/>
            <person name="Sun B."/>
            <person name="Zhang H."/>
            <person name="Zhang J."/>
            <person name="Zhu Y."/>
            <person name="Du M."/>
            <person name="Zhao Y."/>
            <person name="Schartl M."/>
            <person name="Tang Q."/>
            <person name="Wang J."/>
        </authorList>
    </citation>
    <scope>NUCLEOTIDE SEQUENCE</scope>
</reference>
<dbReference type="InterPro" id="IPR043202">
    <property type="entry name" value="Band-7_stomatin-like"/>
</dbReference>
<feature type="region of interest" description="Disordered" evidence="6">
    <location>
        <begin position="1"/>
        <end position="65"/>
    </location>
</feature>
<dbReference type="InterPro" id="IPR001107">
    <property type="entry name" value="Band_7"/>
</dbReference>
<dbReference type="GO" id="GO:0009898">
    <property type="term" value="C:cytoplasmic side of plasma membrane"/>
    <property type="evidence" value="ECO:0007669"/>
    <property type="project" value="UniProtKB-ARBA"/>
</dbReference>
<feature type="compositionally biased region" description="Basic and acidic residues" evidence="6">
    <location>
        <begin position="15"/>
        <end position="27"/>
    </location>
</feature>
<dbReference type="GeneTree" id="ENSGT01030000234614"/>
<dbReference type="SMART" id="SM00244">
    <property type="entry name" value="PHB"/>
    <property type="match status" value="1"/>
</dbReference>
<evidence type="ECO:0000256" key="2">
    <source>
        <dbReference type="ARBA" id="ARBA00008164"/>
    </source>
</evidence>
<organism evidence="9 10">
    <name type="scientific">Cynoglossus semilaevis</name>
    <name type="common">Tongue sole</name>
    <dbReference type="NCBI Taxonomy" id="244447"/>
    <lineage>
        <taxon>Eukaryota</taxon>
        <taxon>Metazoa</taxon>
        <taxon>Chordata</taxon>
        <taxon>Craniata</taxon>
        <taxon>Vertebrata</taxon>
        <taxon>Euteleostomi</taxon>
        <taxon>Actinopterygii</taxon>
        <taxon>Neopterygii</taxon>
        <taxon>Teleostei</taxon>
        <taxon>Neoteleostei</taxon>
        <taxon>Acanthomorphata</taxon>
        <taxon>Carangaria</taxon>
        <taxon>Pleuronectiformes</taxon>
        <taxon>Pleuronectoidei</taxon>
        <taxon>Cynoglossidae</taxon>
        <taxon>Cynoglossinae</taxon>
        <taxon>Cynoglossus</taxon>
    </lineage>
</organism>
<dbReference type="InterPro" id="IPR036013">
    <property type="entry name" value="Band_7/SPFH_dom_sf"/>
</dbReference>
<keyword evidence="3 7" id="KW-0472">Membrane</keyword>
<dbReference type="OMA" id="AWDGFRA"/>
<dbReference type="AlphaFoldDB" id="A0A3P8WE03"/>
<protein>
    <recommendedName>
        <fullName evidence="5">Podocin</fullName>
    </recommendedName>
</protein>
<evidence type="ECO:0000256" key="1">
    <source>
        <dbReference type="ARBA" id="ARBA00004370"/>
    </source>
</evidence>
<dbReference type="Ensembl" id="ENSCSET00000026015.1">
    <property type="protein sequence ID" value="ENSCSEP00000025678.1"/>
    <property type="gene ID" value="ENSCSEG00000016392.1"/>
</dbReference>